<evidence type="ECO:0000256" key="3">
    <source>
        <dbReference type="ARBA" id="ARBA00022884"/>
    </source>
</evidence>
<comment type="similarity">
    <text evidence="1 6 7">Belongs to the universal ribosomal protein uL11 family.</text>
</comment>
<proteinExistence type="inferred from homology"/>
<protein>
    <recommendedName>
        <fullName evidence="6">Large ribosomal subunit protein uL11</fullName>
    </recommendedName>
</protein>
<evidence type="ECO:0000256" key="7">
    <source>
        <dbReference type="RuleBase" id="RU003978"/>
    </source>
</evidence>
<dbReference type="SMART" id="SM00649">
    <property type="entry name" value="RL11"/>
    <property type="match status" value="1"/>
</dbReference>
<dbReference type="InterPro" id="IPR020783">
    <property type="entry name" value="Ribosomal_uL11_C"/>
</dbReference>
<dbReference type="PANTHER" id="PTHR11661">
    <property type="entry name" value="60S RIBOSOMAL PROTEIN L12"/>
    <property type="match status" value="1"/>
</dbReference>
<dbReference type="CDD" id="cd00349">
    <property type="entry name" value="Ribosomal_L11"/>
    <property type="match status" value="1"/>
</dbReference>
<dbReference type="InterPro" id="IPR020785">
    <property type="entry name" value="Ribosomal_uL11_CS"/>
</dbReference>
<dbReference type="Pfam" id="PF00298">
    <property type="entry name" value="Ribosomal_L11"/>
    <property type="match status" value="1"/>
</dbReference>
<dbReference type="KEGG" id="tpe:Tpen_0224"/>
<dbReference type="EMBL" id="CP000505">
    <property type="protein sequence ID" value="ABL77634.1"/>
    <property type="molecule type" value="Genomic_DNA"/>
</dbReference>
<keyword evidence="3 6" id="KW-0694">RNA-binding</keyword>
<accession>A1RWQ4</accession>
<dbReference type="GO" id="GO:0015934">
    <property type="term" value="C:large ribosomal subunit"/>
    <property type="evidence" value="ECO:0007669"/>
    <property type="project" value="TreeGrafter"/>
</dbReference>
<dbReference type="SUPFAM" id="SSF46906">
    <property type="entry name" value="Ribosomal protein L11, C-terminal domain"/>
    <property type="match status" value="1"/>
</dbReference>
<dbReference type="NCBIfam" id="NF002232">
    <property type="entry name" value="PRK01143.1"/>
    <property type="match status" value="1"/>
</dbReference>
<dbReference type="GO" id="GO:0070180">
    <property type="term" value="F:large ribosomal subunit rRNA binding"/>
    <property type="evidence" value="ECO:0007669"/>
    <property type="project" value="UniProtKB-UniRule"/>
</dbReference>
<keyword evidence="4 6" id="KW-0689">Ribosomal protein</keyword>
<evidence type="ECO:0000259" key="9">
    <source>
        <dbReference type="Pfam" id="PF03946"/>
    </source>
</evidence>
<evidence type="ECO:0000313" key="10">
    <source>
        <dbReference type="EMBL" id="ABL77634.1"/>
    </source>
</evidence>
<dbReference type="HOGENOM" id="CLU_074237_4_0_2"/>
<dbReference type="AlphaFoldDB" id="A1RWQ4"/>
<comment type="subunit">
    <text evidence="6">Part of the ribosomal stalk of the 50S ribosomal subunit. Interacts with L10 and the large rRNA to form the base of the stalk. L10 forms an elongated spine to which L12 dimers bind in a sequential fashion forming a multimeric L10(L12)X complex.</text>
</comment>
<dbReference type="Proteomes" id="UP000000641">
    <property type="component" value="Chromosome"/>
</dbReference>
<dbReference type="SUPFAM" id="SSF54747">
    <property type="entry name" value="Ribosomal L11/L12e N-terminal domain"/>
    <property type="match status" value="1"/>
</dbReference>
<dbReference type="PROSITE" id="PS00359">
    <property type="entry name" value="RIBOSOMAL_L11"/>
    <property type="match status" value="1"/>
</dbReference>
<organism evidence="10 11">
    <name type="scientific">Thermofilum pendens (strain DSM 2475 / Hrk 5)</name>
    <dbReference type="NCBI Taxonomy" id="368408"/>
    <lineage>
        <taxon>Archaea</taxon>
        <taxon>Thermoproteota</taxon>
        <taxon>Thermoprotei</taxon>
        <taxon>Thermofilales</taxon>
        <taxon>Thermofilaceae</taxon>
        <taxon>Thermofilum</taxon>
    </lineage>
</organism>
<reference evidence="11" key="1">
    <citation type="journal article" date="2008" name="J. Bacteriol.">
        <title>Genome sequence of Thermofilum pendens reveals an exceptional loss of biosynthetic pathways without genome reduction.</title>
        <authorList>
            <person name="Anderson I."/>
            <person name="Rodriguez J."/>
            <person name="Susanti D."/>
            <person name="Porat I."/>
            <person name="Reich C."/>
            <person name="Ulrich L.E."/>
            <person name="Elkins J.G."/>
            <person name="Mavromatis K."/>
            <person name="Lykidis A."/>
            <person name="Kim E."/>
            <person name="Thompson L.S."/>
            <person name="Nolan M."/>
            <person name="Land M."/>
            <person name="Copeland A."/>
            <person name="Lapidus A."/>
            <person name="Lucas S."/>
            <person name="Detter C."/>
            <person name="Zhulin I.B."/>
            <person name="Olsen G.J."/>
            <person name="Whitman W."/>
            <person name="Mukhopadhyay B."/>
            <person name="Bristow J."/>
            <person name="Kyrpides N."/>
        </authorList>
    </citation>
    <scope>NUCLEOTIDE SEQUENCE [LARGE SCALE GENOMIC DNA]</scope>
    <source>
        <strain evidence="11">DSM 2475 / Hrk 5</strain>
    </source>
</reference>
<dbReference type="GO" id="GO:0006412">
    <property type="term" value="P:translation"/>
    <property type="evidence" value="ECO:0007669"/>
    <property type="project" value="UniProtKB-UniRule"/>
</dbReference>
<keyword evidence="11" id="KW-1185">Reference proteome</keyword>
<evidence type="ECO:0000259" key="8">
    <source>
        <dbReference type="Pfam" id="PF00298"/>
    </source>
</evidence>
<evidence type="ECO:0000256" key="1">
    <source>
        <dbReference type="ARBA" id="ARBA00010537"/>
    </source>
</evidence>
<sequence length="168" mass="17978">MSQNLKTFTFLVEGGKATAGPPIGPALGPLGLNVMQVVKRINELTADYAGMRVPVKVTVDVEKKTFEVEVGTPTTAALIIKELKVEKGAHQPSRENVGNLTLQQVIKIAKIKKKDMGASTLKAAVKTVAGTAQSMGVTIEGKPPKVFIEEVEKGLYDEEIRKHEGEAA</sequence>
<keyword evidence="5 6" id="KW-0687">Ribonucleoprotein</keyword>
<dbReference type="InterPro" id="IPR036769">
    <property type="entry name" value="Ribosomal_uL11_C_sf"/>
</dbReference>
<dbReference type="HAMAP" id="MF_00736">
    <property type="entry name" value="Ribosomal_uL11"/>
    <property type="match status" value="1"/>
</dbReference>
<evidence type="ECO:0000256" key="5">
    <source>
        <dbReference type="ARBA" id="ARBA00023274"/>
    </source>
</evidence>
<dbReference type="GO" id="GO:0003735">
    <property type="term" value="F:structural constituent of ribosome"/>
    <property type="evidence" value="ECO:0007669"/>
    <property type="project" value="InterPro"/>
</dbReference>
<dbReference type="Gene3D" id="1.10.10.250">
    <property type="entry name" value="Ribosomal protein L11, C-terminal domain"/>
    <property type="match status" value="1"/>
</dbReference>
<dbReference type="InterPro" id="IPR020784">
    <property type="entry name" value="Ribosomal_uL11_N"/>
</dbReference>
<dbReference type="EnsemblBacteria" id="ABL77634">
    <property type="protein sequence ID" value="ABL77634"/>
    <property type="gene ID" value="Tpen_0224"/>
</dbReference>
<dbReference type="Gene3D" id="3.30.1550.10">
    <property type="entry name" value="Ribosomal protein L11/L12, N-terminal domain"/>
    <property type="match status" value="1"/>
</dbReference>
<dbReference type="eggNOG" id="arCOG04372">
    <property type="taxonomic scope" value="Archaea"/>
</dbReference>
<dbReference type="InterPro" id="IPR036796">
    <property type="entry name" value="Ribosomal_uL11_N_sf"/>
</dbReference>
<evidence type="ECO:0000256" key="6">
    <source>
        <dbReference type="HAMAP-Rule" id="MF_00736"/>
    </source>
</evidence>
<dbReference type="STRING" id="368408.Tpen_0224"/>
<dbReference type="InterPro" id="IPR000911">
    <property type="entry name" value="Ribosomal_uL11"/>
</dbReference>
<feature type="domain" description="Large ribosomal subunit protein uL11 C-terminal" evidence="8">
    <location>
        <begin position="72"/>
        <end position="139"/>
    </location>
</feature>
<name>A1RWQ4_THEPD</name>
<evidence type="ECO:0000256" key="2">
    <source>
        <dbReference type="ARBA" id="ARBA00022730"/>
    </source>
</evidence>
<evidence type="ECO:0000256" key="4">
    <source>
        <dbReference type="ARBA" id="ARBA00022980"/>
    </source>
</evidence>
<feature type="domain" description="Large ribosomal subunit protein uL11 N-terminal" evidence="9">
    <location>
        <begin position="10"/>
        <end position="65"/>
    </location>
</feature>
<dbReference type="Pfam" id="PF03946">
    <property type="entry name" value="Ribosomal_L11_N"/>
    <property type="match status" value="1"/>
</dbReference>
<keyword evidence="2 6" id="KW-0699">rRNA-binding</keyword>
<gene>
    <name evidence="6" type="primary">rpl11</name>
    <name evidence="10" type="ordered locus">Tpen_0224</name>
</gene>
<comment type="function">
    <text evidence="6">Forms part of the ribosomal stalk which helps the ribosome interact with GTP-bound translation factors.</text>
</comment>
<dbReference type="PANTHER" id="PTHR11661:SF1">
    <property type="entry name" value="LARGE RIBOSOMAL SUBUNIT PROTEIN UL11M"/>
    <property type="match status" value="1"/>
</dbReference>
<evidence type="ECO:0000313" key="11">
    <source>
        <dbReference type="Proteomes" id="UP000000641"/>
    </source>
</evidence>